<dbReference type="GeneID" id="20035861"/>
<feature type="region of interest" description="Disordered" evidence="1">
    <location>
        <begin position="558"/>
        <end position="579"/>
    </location>
</feature>
<sequence>MNASNPKGEKNMLIYDKSSKVGCIYFIGISSNFYRGRVILKKNCISDRIVRYTNLSENLLLIKNGNYNFKQSAILIKGITIFLHRQLEVLLTDFYAMYKKCLFSSINQCRLQTGMIKKCRANRRRHRAKKNVLSLQDEEPTYGDNYIGDHNDGTFRRKKANYLNKNKNIADINDLMLKESNELYENDYHFENEGILHDENVIYQDMLTNTSSFACSKFNNLYTINNGVGNMNTKDSSRDANLQSNLNNTAFLKYNTLNIKRHTNAERNNYSNDSLLVNKTLNKKNFSFNVMNSSLLFSGNIPHGKVSNNLGSTHRGGGNILRKDNTKGGGDHPREDEKKNKRIFAQIDKDTILRDNIWEETKMNKRQNSDNQFSTHFKGGSYVFFLLYNDVKNGPSDNSISSSFHSYEQAKNFINFDTRKDVYNLFGNDLIQNEKINMQPNNFKLLQTKSTVSSINERKNKQNHLNFEQLRANFNEEYFLKTELQHNHGGKRYSNGSFGNSYDQMDYNFDQVDYNFDQVDYNFDQVDYNFDQVDHNLDQVDHNLDQVDHNFDRMSGFSRKNYEHRKSQPNGGHKNKSGKDCKDVYTFSDTFKDSLSVPSSKLVSRRSFTSSEYKYNEELIKLKNYLHKISANCSNVLEFDRIFPVNRMSDKNISIIFYNFLVLASNAEVDVTQNYPDSKILIQVC</sequence>
<evidence type="ECO:0000313" key="3">
    <source>
        <dbReference type="Proteomes" id="UP000030640"/>
    </source>
</evidence>
<evidence type="ECO:0000256" key="1">
    <source>
        <dbReference type="SAM" id="MobiDB-lite"/>
    </source>
</evidence>
<protein>
    <submittedName>
        <fullName evidence="2">Uncharacterized protein</fullName>
    </submittedName>
</protein>
<dbReference type="RefSeq" id="XP_008814425.1">
    <property type="nucleotide sequence ID" value="XM_008816203.1"/>
</dbReference>
<organism evidence="2 3">
    <name type="scientific">Plasmodium inui San Antonio 1</name>
    <dbReference type="NCBI Taxonomy" id="1237626"/>
    <lineage>
        <taxon>Eukaryota</taxon>
        <taxon>Sar</taxon>
        <taxon>Alveolata</taxon>
        <taxon>Apicomplexa</taxon>
        <taxon>Aconoidasida</taxon>
        <taxon>Haemosporida</taxon>
        <taxon>Plasmodiidae</taxon>
        <taxon>Plasmodium</taxon>
        <taxon>Plasmodium (Plasmodium)</taxon>
    </lineage>
</organism>
<feature type="compositionally biased region" description="Basic and acidic residues" evidence="1">
    <location>
        <begin position="321"/>
        <end position="339"/>
    </location>
</feature>
<proteinExistence type="predicted"/>
<dbReference type="OrthoDB" id="371315at2759"/>
<accession>W7AIP9</accession>
<name>W7AIP9_9APIC</name>
<dbReference type="AlphaFoldDB" id="W7AIP9"/>
<gene>
    <name evidence="2" type="ORF">C922_00587</name>
</gene>
<dbReference type="Gene3D" id="3.90.20.10">
    <property type="match status" value="1"/>
</dbReference>
<reference evidence="2 3" key="1">
    <citation type="submission" date="2013-02" db="EMBL/GenBank/DDBJ databases">
        <title>The Genome Sequence of Plasmodium inui San Antonio 1.</title>
        <authorList>
            <consortium name="The Broad Institute Genome Sequencing Platform"/>
            <consortium name="The Broad Institute Genome Sequencing Center for Infectious Disease"/>
            <person name="Neafsey D."/>
            <person name="Cheeseman I."/>
            <person name="Volkman S."/>
            <person name="Adams J."/>
            <person name="Walker B."/>
            <person name="Young S.K."/>
            <person name="Zeng Q."/>
            <person name="Gargeya S."/>
            <person name="Fitzgerald M."/>
            <person name="Haas B."/>
            <person name="Abouelleil A."/>
            <person name="Alvarado L."/>
            <person name="Arachchi H.M."/>
            <person name="Berlin A.M."/>
            <person name="Chapman S.B."/>
            <person name="Dewar J."/>
            <person name="Goldberg J."/>
            <person name="Griggs A."/>
            <person name="Gujja S."/>
            <person name="Hansen M."/>
            <person name="Howarth C."/>
            <person name="Imamovic A."/>
            <person name="Larimer J."/>
            <person name="McCowan C."/>
            <person name="Murphy C."/>
            <person name="Neiman D."/>
            <person name="Pearson M."/>
            <person name="Priest M."/>
            <person name="Roberts A."/>
            <person name="Saif S."/>
            <person name="Shea T."/>
            <person name="Sisk P."/>
            <person name="Sykes S."/>
            <person name="Wortman J."/>
            <person name="Nusbaum C."/>
            <person name="Birren B."/>
        </authorList>
    </citation>
    <scope>NUCLEOTIDE SEQUENCE [LARGE SCALE GENOMIC DNA]</scope>
    <source>
        <strain evidence="2 3">San Antonio 1</strain>
    </source>
</reference>
<evidence type="ECO:0000313" key="2">
    <source>
        <dbReference type="EMBL" id="EUD68899.1"/>
    </source>
</evidence>
<dbReference type="Proteomes" id="UP000030640">
    <property type="component" value="Unassembled WGS sequence"/>
</dbReference>
<dbReference type="VEuPathDB" id="PlasmoDB:C922_00587"/>
<feature type="region of interest" description="Disordered" evidence="1">
    <location>
        <begin position="311"/>
        <end position="341"/>
    </location>
</feature>
<dbReference type="EMBL" id="KI965461">
    <property type="protein sequence ID" value="EUD68899.1"/>
    <property type="molecule type" value="Genomic_DNA"/>
</dbReference>
<keyword evidence="3" id="KW-1185">Reference proteome</keyword>